<reference evidence="2 3" key="1">
    <citation type="submission" date="2021-01" db="EMBL/GenBank/DDBJ databases">
        <title>Chromosome-level genome assembly of a human fungal pathogen reveals clustering of transcriptionally co-regulated genes.</title>
        <authorList>
            <person name="Voorhies M."/>
            <person name="Cohen S."/>
            <person name="Shea T.P."/>
            <person name="Petrus S."/>
            <person name="Munoz J.F."/>
            <person name="Poplawski S."/>
            <person name="Goldman W.E."/>
            <person name="Michael T."/>
            <person name="Cuomo C.A."/>
            <person name="Sil A."/>
            <person name="Beyhan S."/>
        </authorList>
    </citation>
    <scope>NUCLEOTIDE SEQUENCE [LARGE SCALE GENOMIC DNA]</scope>
    <source>
        <strain evidence="2 3">G184AR</strain>
    </source>
</reference>
<gene>
    <name evidence="2" type="ORF">I7I52_07086</name>
</gene>
<dbReference type="VEuPathDB" id="FungiDB:I7I52_07086"/>
<feature type="region of interest" description="Disordered" evidence="1">
    <location>
        <begin position="1"/>
        <end position="25"/>
    </location>
</feature>
<accession>A0A8H7YRK2</accession>
<organism evidence="2 3">
    <name type="scientific">Ajellomyces capsulatus</name>
    <name type="common">Darling's disease fungus</name>
    <name type="synonym">Histoplasma capsulatum</name>
    <dbReference type="NCBI Taxonomy" id="5037"/>
    <lineage>
        <taxon>Eukaryota</taxon>
        <taxon>Fungi</taxon>
        <taxon>Dikarya</taxon>
        <taxon>Ascomycota</taxon>
        <taxon>Pezizomycotina</taxon>
        <taxon>Eurotiomycetes</taxon>
        <taxon>Eurotiomycetidae</taxon>
        <taxon>Onygenales</taxon>
        <taxon>Ajellomycetaceae</taxon>
        <taxon>Histoplasma</taxon>
    </lineage>
</organism>
<evidence type="ECO:0000256" key="1">
    <source>
        <dbReference type="SAM" id="MobiDB-lite"/>
    </source>
</evidence>
<feature type="compositionally biased region" description="Polar residues" evidence="1">
    <location>
        <begin position="1"/>
        <end position="14"/>
    </location>
</feature>
<evidence type="ECO:0000313" key="2">
    <source>
        <dbReference type="EMBL" id="KAG5296437.1"/>
    </source>
</evidence>
<sequence>MMQNSASKGGQRSPTIKKENIPSWDWKQREERRELVRGHKELPIDYGKSASLYRSIKISKSPHFSTTLQARKDVQ</sequence>
<comment type="caution">
    <text evidence="2">The sequence shown here is derived from an EMBL/GenBank/DDBJ whole genome shotgun (WGS) entry which is preliminary data.</text>
</comment>
<name>A0A8H7YRK2_AJECA</name>
<dbReference type="EMBL" id="JAEVHI010000003">
    <property type="protein sequence ID" value="KAG5296437.1"/>
    <property type="molecule type" value="Genomic_DNA"/>
</dbReference>
<feature type="compositionally biased region" description="Basic and acidic residues" evidence="1">
    <location>
        <begin position="16"/>
        <end position="25"/>
    </location>
</feature>
<protein>
    <submittedName>
        <fullName evidence="2">Uncharacterized protein</fullName>
    </submittedName>
</protein>
<dbReference type="Proteomes" id="UP000670092">
    <property type="component" value="Unassembled WGS sequence"/>
</dbReference>
<dbReference type="AlphaFoldDB" id="A0A8H7YRK2"/>
<evidence type="ECO:0000313" key="3">
    <source>
        <dbReference type="Proteomes" id="UP000670092"/>
    </source>
</evidence>
<proteinExistence type="predicted"/>